<dbReference type="Proteomes" id="UP000594435">
    <property type="component" value="Chromosome 1"/>
</dbReference>
<proteinExistence type="predicted"/>
<evidence type="ECO:0000313" key="3">
    <source>
        <dbReference type="Proteomes" id="UP000594435"/>
    </source>
</evidence>
<dbReference type="PROSITE" id="PS51257">
    <property type="entry name" value="PROKAR_LIPOPROTEIN"/>
    <property type="match status" value="1"/>
</dbReference>
<dbReference type="AlphaFoldDB" id="A0AAJ4LTK7"/>
<dbReference type="EMBL" id="CP065217">
    <property type="protein sequence ID" value="QPL52883.1"/>
    <property type="molecule type" value="Genomic_DNA"/>
</dbReference>
<keyword evidence="1" id="KW-0732">Signal</keyword>
<evidence type="ECO:0008006" key="4">
    <source>
        <dbReference type="Google" id="ProtNLM"/>
    </source>
</evidence>
<organism evidence="2 3">
    <name type="scientific">Vibrio navarrensis</name>
    <dbReference type="NCBI Taxonomy" id="29495"/>
    <lineage>
        <taxon>Bacteria</taxon>
        <taxon>Pseudomonadati</taxon>
        <taxon>Pseudomonadota</taxon>
        <taxon>Gammaproteobacteria</taxon>
        <taxon>Vibrionales</taxon>
        <taxon>Vibrionaceae</taxon>
        <taxon>Vibrio</taxon>
    </lineage>
</organism>
<feature type="chain" id="PRO_5042592664" description="Lipoprotein" evidence="1">
    <location>
        <begin position="25"/>
        <end position="156"/>
    </location>
</feature>
<accession>A0AAJ4LTK7</accession>
<reference evidence="2 3" key="1">
    <citation type="submission" date="2020-11" db="EMBL/GenBank/DDBJ databases">
        <title>Complete and Circularized Genome Assembly of a human isolate of Vibrio navarrensis biotype pommerensis with MiSeq and MinION Sequence Data.</title>
        <authorList>
            <person name="Schwartz K."/>
            <person name="Borowiak M."/>
            <person name="Deneke C."/>
            <person name="Balau V."/>
            <person name="Metelmann C."/>
            <person name="Strauch E."/>
        </authorList>
    </citation>
    <scope>NUCLEOTIDE SEQUENCE [LARGE SCALE GENOMIC DNA]</scope>
    <source>
        <strain evidence="2 3">20-VB00237</strain>
    </source>
</reference>
<feature type="signal peptide" evidence="1">
    <location>
        <begin position="1"/>
        <end position="24"/>
    </location>
</feature>
<name>A0AAJ4LTK7_9VIBR</name>
<dbReference type="RefSeq" id="WP_193157829.1">
    <property type="nucleotide sequence ID" value="NZ_CP065217.1"/>
</dbReference>
<evidence type="ECO:0000256" key="1">
    <source>
        <dbReference type="SAM" id="SignalP"/>
    </source>
</evidence>
<protein>
    <recommendedName>
        <fullName evidence="4">Lipoprotein</fullName>
    </recommendedName>
</protein>
<sequence>MKRKSYLWLPSLLALLLLGCENDAVQSGSQAPSESTLLAADSQVEMQHKIVTLQGVIKPANREVPFVEVPAVVTLEELNHGGEAKVIASTLVKASYEEGFLASYQLQYDPGLLKKNGRYYVRVAANQNNQLLWSNNILVSGVTHPRSDSVVNITVR</sequence>
<gene>
    <name evidence="2" type="ORF">I3X05_12845</name>
</gene>
<evidence type="ECO:0000313" key="2">
    <source>
        <dbReference type="EMBL" id="QPL52883.1"/>
    </source>
</evidence>